<evidence type="ECO:0000259" key="4">
    <source>
        <dbReference type="Pfam" id="PF05420"/>
    </source>
</evidence>
<evidence type="ECO:0000313" key="6">
    <source>
        <dbReference type="Proteomes" id="UP000646911"/>
    </source>
</evidence>
<name>A0ABR6ZIV4_9BURK</name>
<gene>
    <name evidence="5" type="ORF">H8L47_29245</name>
</gene>
<keyword evidence="3" id="KW-0802">TPR repeat</keyword>
<evidence type="ECO:0000256" key="1">
    <source>
        <dbReference type="ARBA" id="ARBA00022729"/>
    </source>
</evidence>
<protein>
    <submittedName>
        <fullName evidence="5">BCSC C-terminal domain-containing protein</fullName>
    </submittedName>
</protein>
<organism evidence="5 6">
    <name type="scientific">Undibacterium umbellatum</name>
    <dbReference type="NCBI Taxonomy" id="2762300"/>
    <lineage>
        <taxon>Bacteria</taxon>
        <taxon>Pseudomonadati</taxon>
        <taxon>Pseudomonadota</taxon>
        <taxon>Betaproteobacteria</taxon>
        <taxon>Burkholderiales</taxon>
        <taxon>Oxalobacteraceae</taxon>
        <taxon>Undibacterium</taxon>
    </lineage>
</organism>
<keyword evidence="2" id="KW-0677">Repeat</keyword>
<sequence length="146" mass="15738">RWSGSDDGLSLGIEVARRSVSDSYLSYAGAKDSLYGLTWGGVTRTGIKLDTSYDGEDGGVYASAGYYGLTGKNVAKNSMGEIGVGAYWRAYKTNDFSFTTGLGMTSFFYNKNLRYFSYGHGGYFSPKSYVALGIPLEIAGRKGKLS</sequence>
<feature type="non-terminal residue" evidence="5">
    <location>
        <position position="1"/>
    </location>
</feature>
<feature type="non-terminal residue" evidence="5">
    <location>
        <position position="146"/>
    </location>
</feature>
<comment type="caution">
    <text evidence="5">The sequence shown here is derived from an EMBL/GenBank/DDBJ whole genome shotgun (WGS) entry which is preliminary data.</text>
</comment>
<dbReference type="EMBL" id="JACOFX010000075">
    <property type="protein sequence ID" value="MBC3911648.1"/>
    <property type="molecule type" value="Genomic_DNA"/>
</dbReference>
<keyword evidence="6" id="KW-1185">Reference proteome</keyword>
<accession>A0ABR6ZIV4</accession>
<feature type="domain" description="Cellulose synthase operon C C-terminal" evidence="4">
    <location>
        <begin position="1"/>
        <end position="145"/>
    </location>
</feature>
<evidence type="ECO:0000256" key="3">
    <source>
        <dbReference type="ARBA" id="ARBA00022803"/>
    </source>
</evidence>
<dbReference type="Proteomes" id="UP000646911">
    <property type="component" value="Unassembled WGS sequence"/>
</dbReference>
<dbReference type="RefSeq" id="WP_186957342.1">
    <property type="nucleotide sequence ID" value="NZ_JACOFX010000075.1"/>
</dbReference>
<evidence type="ECO:0000313" key="5">
    <source>
        <dbReference type="EMBL" id="MBC3911648.1"/>
    </source>
</evidence>
<dbReference type="Pfam" id="PF05420">
    <property type="entry name" value="BCSC_C"/>
    <property type="match status" value="1"/>
</dbReference>
<proteinExistence type="predicted"/>
<keyword evidence="1" id="KW-0732">Signal</keyword>
<reference evidence="5 6" key="1">
    <citation type="submission" date="2020-08" db="EMBL/GenBank/DDBJ databases">
        <title>Novel species isolated from subtropical streams in China.</title>
        <authorList>
            <person name="Lu H."/>
        </authorList>
    </citation>
    <scope>NUCLEOTIDE SEQUENCE [LARGE SCALE GENOMIC DNA]</scope>
    <source>
        <strain evidence="5 6">NL8W</strain>
    </source>
</reference>
<dbReference type="InterPro" id="IPR008410">
    <property type="entry name" value="BCSC_C"/>
</dbReference>
<evidence type="ECO:0000256" key="2">
    <source>
        <dbReference type="ARBA" id="ARBA00022737"/>
    </source>
</evidence>